<accession>A0A918AD36</accession>
<evidence type="ECO:0000256" key="1">
    <source>
        <dbReference type="SAM" id="Phobius"/>
    </source>
</evidence>
<organism evidence="2 3">
    <name type="scientific">Nonomuraea glycinis</name>
    <dbReference type="NCBI Taxonomy" id="2047744"/>
    <lineage>
        <taxon>Bacteria</taxon>
        <taxon>Bacillati</taxon>
        <taxon>Actinomycetota</taxon>
        <taxon>Actinomycetes</taxon>
        <taxon>Streptosporangiales</taxon>
        <taxon>Streptosporangiaceae</taxon>
        <taxon>Nonomuraea</taxon>
    </lineage>
</organism>
<reference evidence="2" key="2">
    <citation type="submission" date="2020-09" db="EMBL/GenBank/DDBJ databases">
        <authorList>
            <person name="Sun Q."/>
            <person name="Zhou Y."/>
        </authorList>
    </citation>
    <scope>NUCLEOTIDE SEQUENCE</scope>
    <source>
        <strain evidence="2">CGMCC 4.7430</strain>
    </source>
</reference>
<reference evidence="2" key="1">
    <citation type="journal article" date="2014" name="Int. J. Syst. Evol. Microbiol.">
        <title>Complete genome sequence of Corynebacterium casei LMG S-19264T (=DSM 44701T), isolated from a smear-ripened cheese.</title>
        <authorList>
            <consortium name="US DOE Joint Genome Institute (JGI-PGF)"/>
            <person name="Walter F."/>
            <person name="Albersmeier A."/>
            <person name="Kalinowski J."/>
            <person name="Ruckert C."/>
        </authorList>
    </citation>
    <scope>NUCLEOTIDE SEQUENCE</scope>
    <source>
        <strain evidence="2">CGMCC 4.7430</strain>
    </source>
</reference>
<evidence type="ECO:0008006" key="4">
    <source>
        <dbReference type="Google" id="ProtNLM"/>
    </source>
</evidence>
<keyword evidence="1" id="KW-0812">Transmembrane</keyword>
<comment type="caution">
    <text evidence="2">The sequence shown here is derived from an EMBL/GenBank/DDBJ whole genome shotgun (WGS) entry which is preliminary data.</text>
</comment>
<protein>
    <recommendedName>
        <fullName evidence="4">Peptidase M48 domain-containing protein</fullName>
    </recommendedName>
</protein>
<keyword evidence="1" id="KW-1133">Transmembrane helix</keyword>
<dbReference type="Proteomes" id="UP000660745">
    <property type="component" value="Unassembled WGS sequence"/>
</dbReference>
<name>A0A918AD36_9ACTN</name>
<dbReference type="EMBL" id="BMNK01000017">
    <property type="protein sequence ID" value="GGP14928.1"/>
    <property type="molecule type" value="Genomic_DNA"/>
</dbReference>
<evidence type="ECO:0000313" key="2">
    <source>
        <dbReference type="EMBL" id="GGP14928.1"/>
    </source>
</evidence>
<keyword evidence="3" id="KW-1185">Reference proteome</keyword>
<dbReference type="AlphaFoldDB" id="A0A918AD36"/>
<feature type="transmembrane region" description="Helical" evidence="1">
    <location>
        <begin position="34"/>
        <end position="51"/>
    </location>
</feature>
<keyword evidence="1" id="KW-0472">Membrane</keyword>
<gene>
    <name evidence="2" type="ORF">GCM10012278_72640</name>
</gene>
<sequence>MKRITAVAIALVVHALTLAFVVLGAWTIVVNSAFVFAWLIGGGLIGIGWLLRPRLGQVPADAEVLDRPAATELYGTAERVADRMGIARPKKIAVQDLVPATVYQRVGPLRTPVLVIGLPLWLALPPHRRVTLLALAYARGVTGDDVIVASALSTLGEWRGALLGSGPLKAREEAQNKITASLGALDGPGTGYEVAGTFGRMIGRVLGAPVLLLERGLTRLTRSGDGPRRERMLTLARRVVPAEDLAELEEVMASTGYLAPMQAAVLRGESVPAIRQGALARFERAAPSVFGSPTATLLGSAESDRIDDELLQHYTRAVRGFGLIT</sequence>
<proteinExistence type="predicted"/>
<evidence type="ECO:0000313" key="3">
    <source>
        <dbReference type="Proteomes" id="UP000660745"/>
    </source>
</evidence>
<dbReference type="RefSeq" id="WP_189143266.1">
    <property type="nucleotide sequence ID" value="NZ_BMNK01000017.1"/>
</dbReference>